<evidence type="ECO:0000256" key="1">
    <source>
        <dbReference type="SAM" id="Coils"/>
    </source>
</evidence>
<dbReference type="OrthoDB" id="5499698at2"/>
<gene>
    <name evidence="2" type="ORF">SAMN05661003_102237</name>
</gene>
<dbReference type="Proteomes" id="UP000243205">
    <property type="component" value="Unassembled WGS sequence"/>
</dbReference>
<accession>A0A1G6Z036</accession>
<dbReference type="AlphaFoldDB" id="A0A1G6Z036"/>
<sequence length="223" mass="25518">MTTARSRAEQHIEKLLQQVEPGSTRHHLLSRARSFKASWIELGELLCQVRHEQLYRQWGYTDFASYCREEIRIRQQTADKLTQAYHYLEREAPQALTDDLGYCPPDFRSLHLLQQIEAEGQLPAVDFEPLRQSVLTGQLSHPGLSRQLRELNRRQENLARQQDLKAALQAARRLQNSLQRLGNCSQLSSHLPLIDSLVAELQQLQTPDTLSTCDSGGGAPPWE</sequence>
<dbReference type="EMBL" id="FNAQ01000002">
    <property type="protein sequence ID" value="SDD95882.1"/>
    <property type="molecule type" value="Genomic_DNA"/>
</dbReference>
<proteinExistence type="predicted"/>
<organism evidence="2 3">
    <name type="scientific">Desulfuromonas thiophila</name>
    <dbReference type="NCBI Taxonomy" id="57664"/>
    <lineage>
        <taxon>Bacteria</taxon>
        <taxon>Pseudomonadati</taxon>
        <taxon>Thermodesulfobacteriota</taxon>
        <taxon>Desulfuromonadia</taxon>
        <taxon>Desulfuromonadales</taxon>
        <taxon>Desulfuromonadaceae</taxon>
        <taxon>Desulfuromonas</taxon>
    </lineage>
</organism>
<name>A0A1G6Z036_9BACT</name>
<keyword evidence="1" id="KW-0175">Coiled coil</keyword>
<protein>
    <submittedName>
        <fullName evidence="2">Uncharacterized protein</fullName>
    </submittedName>
</protein>
<dbReference type="STRING" id="57664.SAMN05661003_102237"/>
<dbReference type="RefSeq" id="WP_092076295.1">
    <property type="nucleotide sequence ID" value="NZ_FNAQ01000002.1"/>
</dbReference>
<reference evidence="3" key="1">
    <citation type="submission" date="2016-10" db="EMBL/GenBank/DDBJ databases">
        <authorList>
            <person name="Varghese N."/>
            <person name="Submissions S."/>
        </authorList>
    </citation>
    <scope>NUCLEOTIDE SEQUENCE [LARGE SCALE GENOMIC DNA]</scope>
    <source>
        <strain evidence="3">DSM 8987</strain>
    </source>
</reference>
<evidence type="ECO:0000313" key="3">
    <source>
        <dbReference type="Proteomes" id="UP000243205"/>
    </source>
</evidence>
<feature type="coiled-coil region" evidence="1">
    <location>
        <begin position="141"/>
        <end position="171"/>
    </location>
</feature>
<evidence type="ECO:0000313" key="2">
    <source>
        <dbReference type="EMBL" id="SDD95882.1"/>
    </source>
</evidence>
<keyword evidence="3" id="KW-1185">Reference proteome</keyword>